<dbReference type="Proteomes" id="UP000654922">
    <property type="component" value="Unassembled WGS sequence"/>
</dbReference>
<evidence type="ECO:0000256" key="5">
    <source>
        <dbReference type="ARBA" id="ARBA00011881"/>
    </source>
</evidence>
<dbReference type="AlphaFoldDB" id="A0A8H6PJD4"/>
<dbReference type="EC" id="3.2.1.22" evidence="6"/>
<dbReference type="EMBL" id="JACBAE010001402">
    <property type="protein sequence ID" value="KAF7155409.1"/>
    <property type="molecule type" value="Genomic_DNA"/>
</dbReference>
<dbReference type="Pfam" id="PF16875">
    <property type="entry name" value="Glyco_hydro_36N"/>
    <property type="match status" value="1"/>
</dbReference>
<keyword evidence="12" id="KW-0326">Glycosidase</keyword>
<evidence type="ECO:0000259" key="14">
    <source>
        <dbReference type="Pfam" id="PF16874"/>
    </source>
</evidence>
<dbReference type="OrthoDB" id="5795902at2759"/>
<dbReference type="Pfam" id="PF04082">
    <property type="entry name" value="Fungal_trans"/>
    <property type="match status" value="1"/>
</dbReference>
<evidence type="ECO:0000259" key="13">
    <source>
        <dbReference type="Pfam" id="PF04082"/>
    </source>
</evidence>
<evidence type="ECO:0000256" key="2">
    <source>
        <dbReference type="ARBA" id="ARBA00001911"/>
    </source>
</evidence>
<evidence type="ECO:0000256" key="11">
    <source>
        <dbReference type="ARBA" id="ARBA00023242"/>
    </source>
</evidence>
<evidence type="ECO:0000256" key="12">
    <source>
        <dbReference type="ARBA" id="ARBA00023295"/>
    </source>
</evidence>
<evidence type="ECO:0000256" key="10">
    <source>
        <dbReference type="ARBA" id="ARBA00023180"/>
    </source>
</evidence>
<dbReference type="InterPro" id="IPR031704">
    <property type="entry name" value="Glyco_hydro_36_N"/>
</dbReference>
<dbReference type="GO" id="GO:0008270">
    <property type="term" value="F:zinc ion binding"/>
    <property type="evidence" value="ECO:0007669"/>
    <property type="project" value="InterPro"/>
</dbReference>
<dbReference type="InterPro" id="IPR038417">
    <property type="entry name" value="Alpga-gal_N_sf"/>
</dbReference>
<reference evidence="16" key="1">
    <citation type="submission" date="2020-06" db="EMBL/GenBank/DDBJ databases">
        <title>Draft genome sequences of strains closely related to Aspergillus parafelis and Aspergillus hiratsukae.</title>
        <authorList>
            <person name="Dos Santos R.A.C."/>
            <person name="Rivero-Menendez O."/>
            <person name="Steenwyk J.L."/>
            <person name="Mead M.E."/>
            <person name="Goldman G.H."/>
            <person name="Alastruey-Izquierdo A."/>
            <person name="Rokas A."/>
        </authorList>
    </citation>
    <scope>NUCLEOTIDE SEQUENCE</scope>
    <source>
        <strain evidence="16">CNM-CM5623</strain>
    </source>
</reference>
<dbReference type="CDD" id="cd12148">
    <property type="entry name" value="fungal_TF_MHR"/>
    <property type="match status" value="1"/>
</dbReference>
<dbReference type="PANTHER" id="PTHR43053:SF3">
    <property type="entry name" value="ALPHA-GALACTOSIDASE C-RELATED"/>
    <property type="match status" value="1"/>
</dbReference>
<comment type="caution">
    <text evidence="16">The sequence shown here is derived from an EMBL/GenBank/DDBJ whole genome shotgun (WGS) entry which is preliminary data.</text>
</comment>
<keyword evidence="8" id="KW-0460">Magnesium</keyword>
<dbReference type="InterPro" id="IPR031705">
    <property type="entry name" value="Glyco_hydro_36_C"/>
</dbReference>
<evidence type="ECO:0000256" key="9">
    <source>
        <dbReference type="ARBA" id="ARBA00023027"/>
    </source>
</evidence>
<dbReference type="InterPro" id="IPR050985">
    <property type="entry name" value="Alpha-glycosidase_related"/>
</dbReference>
<dbReference type="FunFam" id="2.60.40.1180:FF:000028">
    <property type="entry name" value="Alpha-galactosidase"/>
    <property type="match status" value="1"/>
</dbReference>
<feature type="domain" description="Xylanolytic transcriptional activator regulatory" evidence="13">
    <location>
        <begin position="167"/>
        <end position="345"/>
    </location>
</feature>
<dbReference type="PRINTS" id="PR00743">
    <property type="entry name" value="GLHYDRLASE36"/>
</dbReference>
<dbReference type="Pfam" id="PF16874">
    <property type="entry name" value="Glyco_hydro_36C"/>
    <property type="match status" value="1"/>
</dbReference>
<dbReference type="InterPro" id="IPR002252">
    <property type="entry name" value="Glyco_hydro_36"/>
</dbReference>
<protein>
    <recommendedName>
        <fullName evidence="6">alpha-galactosidase</fullName>
        <ecNumber evidence="6">3.2.1.22</ecNumber>
    </recommendedName>
</protein>
<dbReference type="Gene3D" id="2.60.40.1180">
    <property type="entry name" value="Golgi alpha-mannosidase II"/>
    <property type="match status" value="1"/>
</dbReference>
<evidence type="ECO:0000256" key="3">
    <source>
        <dbReference type="ARBA" id="ARBA00001946"/>
    </source>
</evidence>
<feature type="domain" description="Glycosyl hydrolase family 36 N-terminal" evidence="15">
    <location>
        <begin position="566"/>
        <end position="811"/>
    </location>
</feature>
<name>A0A8H6PJD4_9EURO</name>
<proteinExistence type="inferred from homology"/>
<keyword evidence="10" id="KW-0325">Glycoprotein</keyword>
<dbReference type="SUPFAM" id="SSF51445">
    <property type="entry name" value="(Trans)glycosidases"/>
    <property type="match status" value="1"/>
</dbReference>
<comment type="subunit">
    <text evidence="5">Homotetramer.</text>
</comment>
<dbReference type="Pfam" id="PF02065">
    <property type="entry name" value="Melibiase"/>
    <property type="match status" value="1"/>
</dbReference>
<dbReference type="Gene3D" id="3.20.20.70">
    <property type="entry name" value="Aldolase class I"/>
    <property type="match status" value="1"/>
</dbReference>
<dbReference type="InterPro" id="IPR017853">
    <property type="entry name" value="GH"/>
</dbReference>
<sequence>MNGSSLIRASWKGDMSPKQKAARMEEWGQLPLRELSDLERWLKAKSDQFTIVSDIRDAQQTMTIGAIESTNSATQRRNPRPSNISKLSCDYVWNETKTEEIPRVSVSDFLLFHVPVTQDQLWLPGSFQALQPHWDNISRRRLDIDKYFVGLVMATLTEQCVYLEIMLEEYFCNIHPWFSVIIEPGFRKRLSQLHSEPCAETAMLLLALFLATGSNDQNSNDSHRTRVYQIGKYLFSFLQLQRQPSLEMVQSGLLLVLYELRASRLNEASVSVGNCARLGYTLRLNVDHIQQDEESFPWVESEERRRVWCGLYMLDRAIYQIATGFPAPHAVEEPDANFRLPIDDVFCYKRKAPVEGNSHPSFSTPLQVPLCYFAREIQTSRILGQVQMLRRSSDADWSYERFTALDRTLMQFMEILFEQTPGSWAVLCGANATCLASAISLHQDRLSRAARGAISSTDLDTSFLAIRAYIKMVGDICSKFDALEPTRKIPCVPLPAVICTGEAVRTIRYLKGSYGLAFQFDEEPFERVLIYARRTWDLVAIVVEGKTFILNGYNVSYRFYVDESTGDLRSDHFGGSISGLIPDDPAPIINGWTGMPDRVRREFPDQGRGDFRIPAIRIRQSQGHTVSAFRYDSHTVVKGKPALPGLPATFGTEEDVTTLVVHLYDQYSKIEADLMYSIFPKYDAIVRSVSVTNKGNSTITIEALSSMSVDLPWEAFDMISLRGDWAREAHRQRRKVDYGIQGFGSTTGFSSHLHNPFVALAHHATTESHGEAWGFSLVYTGSFAANVEKGSQGLTRVSMGFNPNQLSWPLAPGETLTSPECVSIYSKNGLGGMSRSLHRLYRNHLMKSKFATDNRPVLLNSWEGLYFDINEENMYRMAEESAALGVKLFVMDDGWFGDKYPRTSDAAGLGDWIPNPTRFPNGLAPLVDAITSLKVANSSENLRFGIWVEPEMVNPESSLYREHPGWVLHAGSYPRTEQRNQLVLNLALPEVQEFIIDAISNILNSAAISYVKWDHNRAINEMPSPAANHAYMLGMYRVFDTLTSRFPDILWEGCASGGGRFDPGILQYFPQVWTSDDTDAVERIFIQMGTSLVYPASAMGAHVSAVPNHQTGRTVPLTFRAHVAMMGGSFGLELDPLRMRPDEKAAVPGLIALAEKVNPIVLKGDMWRLSLPEESNWPAVLFISEDGGRAVLFFFQLSPNVNHTMPRVRLQGLDPRAIYRVDEQGPYSGDMLMNLGLQYAFSADYGSKVVFLERVDVM</sequence>
<keyword evidence="7" id="KW-0378">Hydrolase</keyword>
<comment type="cofactor">
    <cofactor evidence="3">
        <name>Mg(2+)</name>
        <dbReference type="ChEBI" id="CHEBI:18420"/>
    </cofactor>
</comment>
<evidence type="ECO:0000259" key="15">
    <source>
        <dbReference type="Pfam" id="PF16875"/>
    </source>
</evidence>
<evidence type="ECO:0000256" key="6">
    <source>
        <dbReference type="ARBA" id="ARBA00012755"/>
    </source>
</evidence>
<dbReference type="GO" id="GO:0016052">
    <property type="term" value="P:carbohydrate catabolic process"/>
    <property type="evidence" value="ECO:0007669"/>
    <property type="project" value="InterPro"/>
</dbReference>
<evidence type="ECO:0000313" key="17">
    <source>
        <dbReference type="Proteomes" id="UP000654922"/>
    </source>
</evidence>
<dbReference type="InterPro" id="IPR007219">
    <property type="entry name" value="XnlR_reg_dom"/>
</dbReference>
<evidence type="ECO:0000256" key="7">
    <source>
        <dbReference type="ARBA" id="ARBA00022801"/>
    </source>
</evidence>
<organism evidence="16 17">
    <name type="scientific">Aspergillus felis</name>
    <dbReference type="NCBI Taxonomy" id="1287682"/>
    <lineage>
        <taxon>Eukaryota</taxon>
        <taxon>Fungi</taxon>
        <taxon>Dikarya</taxon>
        <taxon>Ascomycota</taxon>
        <taxon>Pezizomycotina</taxon>
        <taxon>Eurotiomycetes</taxon>
        <taxon>Eurotiomycetidae</taxon>
        <taxon>Eurotiales</taxon>
        <taxon>Aspergillaceae</taxon>
        <taxon>Aspergillus</taxon>
        <taxon>Aspergillus subgen. Fumigati</taxon>
    </lineage>
</organism>
<accession>A0A8H6PJD4</accession>
<dbReference type="GO" id="GO:0006351">
    <property type="term" value="P:DNA-templated transcription"/>
    <property type="evidence" value="ECO:0007669"/>
    <property type="project" value="InterPro"/>
</dbReference>
<evidence type="ECO:0000256" key="1">
    <source>
        <dbReference type="ARBA" id="ARBA00001255"/>
    </source>
</evidence>
<dbReference type="GO" id="GO:0004557">
    <property type="term" value="F:alpha-galactosidase activity"/>
    <property type="evidence" value="ECO:0007669"/>
    <property type="project" value="UniProtKB-EC"/>
</dbReference>
<dbReference type="FunFam" id="3.20.20.70:FF:000118">
    <property type="entry name" value="Alpha-galactosidase"/>
    <property type="match status" value="1"/>
</dbReference>
<evidence type="ECO:0000256" key="4">
    <source>
        <dbReference type="ARBA" id="ARBA00006202"/>
    </source>
</evidence>
<comment type="cofactor">
    <cofactor evidence="2">
        <name>NAD(+)</name>
        <dbReference type="ChEBI" id="CHEBI:57540"/>
    </cofactor>
</comment>
<dbReference type="Gene3D" id="2.70.98.60">
    <property type="entry name" value="alpha-galactosidase from lactobacil brevis"/>
    <property type="match status" value="1"/>
</dbReference>
<dbReference type="PANTHER" id="PTHR43053">
    <property type="entry name" value="GLYCOSIDASE FAMILY 31"/>
    <property type="match status" value="1"/>
</dbReference>
<comment type="catalytic activity">
    <reaction evidence="1">
        <text>Hydrolysis of terminal, non-reducing alpha-D-galactose residues in alpha-D-galactosides, including galactose oligosaccharides, galactomannans and galactolipids.</text>
        <dbReference type="EC" id="3.2.1.22"/>
    </reaction>
</comment>
<dbReference type="CDD" id="cd14791">
    <property type="entry name" value="GH36"/>
    <property type="match status" value="1"/>
</dbReference>
<keyword evidence="11" id="KW-0539">Nucleus</keyword>
<dbReference type="InterPro" id="IPR013780">
    <property type="entry name" value="Glyco_hydro_b"/>
</dbReference>
<keyword evidence="9" id="KW-0520">NAD</keyword>
<comment type="similarity">
    <text evidence="4">Belongs to the glycosyl hydrolase 36 family.</text>
</comment>
<evidence type="ECO:0000256" key="8">
    <source>
        <dbReference type="ARBA" id="ARBA00022842"/>
    </source>
</evidence>
<feature type="domain" description="Glycosyl hydrolase family 36 C-terminal" evidence="14">
    <location>
        <begin position="1177"/>
        <end position="1252"/>
    </location>
</feature>
<dbReference type="GO" id="GO:0003677">
    <property type="term" value="F:DNA binding"/>
    <property type="evidence" value="ECO:0007669"/>
    <property type="project" value="InterPro"/>
</dbReference>
<gene>
    <name evidence="16" type="ORF">CNMCM5623_007480</name>
</gene>
<evidence type="ECO:0000313" key="16">
    <source>
        <dbReference type="EMBL" id="KAF7155409.1"/>
    </source>
</evidence>
<dbReference type="InterPro" id="IPR013785">
    <property type="entry name" value="Aldolase_TIM"/>
</dbReference>